<evidence type="ECO:0000256" key="1">
    <source>
        <dbReference type="SAM" id="MobiDB-lite"/>
    </source>
</evidence>
<dbReference type="Pfam" id="PF04629">
    <property type="entry name" value="ICA69"/>
    <property type="match status" value="2"/>
</dbReference>
<gene>
    <name evidence="3" type="ORF">LSH36_546g01055</name>
</gene>
<sequence>MFVPKDLLSDDVEDETEKDDLTLLNEILNAAPSGEDDFSMEWQAVFGNTPLSASTNLTPVEADQINTADFMPSNLLDMARQVNTLSLNQGKSSQTMPHQSMPGMIGGALDQPSMGISGLPPGGQMMTASSLATSQQTSQPTSDNKNKQNKKGDQKSDMSAWFSLFADLDPLSNPDAIGRKDDDVAGAL</sequence>
<organism evidence="3 4">
    <name type="scientific">Paralvinella palmiformis</name>
    <dbReference type="NCBI Taxonomy" id="53620"/>
    <lineage>
        <taxon>Eukaryota</taxon>
        <taxon>Metazoa</taxon>
        <taxon>Spiralia</taxon>
        <taxon>Lophotrochozoa</taxon>
        <taxon>Annelida</taxon>
        <taxon>Polychaeta</taxon>
        <taxon>Sedentaria</taxon>
        <taxon>Canalipalpata</taxon>
        <taxon>Terebellida</taxon>
        <taxon>Terebelliformia</taxon>
        <taxon>Alvinellidae</taxon>
        <taxon>Paralvinella</taxon>
    </lineage>
</organism>
<dbReference type="InterPro" id="IPR006723">
    <property type="entry name" value="Islet_autoAg_Ica1_C"/>
</dbReference>
<feature type="region of interest" description="Disordered" evidence="1">
    <location>
        <begin position="112"/>
        <end position="156"/>
    </location>
</feature>
<evidence type="ECO:0000313" key="4">
    <source>
        <dbReference type="Proteomes" id="UP001208570"/>
    </source>
</evidence>
<dbReference type="PANTHER" id="PTHR10164">
    <property type="entry name" value="ISLET CELL AUTOANTIGEN 1"/>
    <property type="match status" value="1"/>
</dbReference>
<protein>
    <recommendedName>
        <fullName evidence="2">Islet cell autoantigen Ica1 C-terminal domain-containing protein</fullName>
    </recommendedName>
</protein>
<dbReference type="SMART" id="SM01237">
    <property type="entry name" value="ICA69"/>
    <property type="match status" value="1"/>
</dbReference>
<dbReference type="Proteomes" id="UP001208570">
    <property type="component" value="Unassembled WGS sequence"/>
</dbReference>
<dbReference type="AlphaFoldDB" id="A0AAD9J802"/>
<reference evidence="3" key="1">
    <citation type="journal article" date="2023" name="Mol. Biol. Evol.">
        <title>Third-Generation Sequencing Reveals the Adaptive Role of the Epigenome in Three Deep-Sea Polychaetes.</title>
        <authorList>
            <person name="Perez M."/>
            <person name="Aroh O."/>
            <person name="Sun Y."/>
            <person name="Lan Y."/>
            <person name="Juniper S.K."/>
            <person name="Young C.R."/>
            <person name="Angers B."/>
            <person name="Qian P.Y."/>
        </authorList>
    </citation>
    <scope>NUCLEOTIDE SEQUENCE</scope>
    <source>
        <strain evidence="3">P08H-3</strain>
    </source>
</reference>
<name>A0AAD9J802_9ANNE</name>
<dbReference type="InterPro" id="IPR024114">
    <property type="entry name" value="Islet_autoAg_Ica1/Ica1-like"/>
</dbReference>
<evidence type="ECO:0000313" key="3">
    <source>
        <dbReference type="EMBL" id="KAK2147585.1"/>
    </source>
</evidence>
<evidence type="ECO:0000259" key="2">
    <source>
        <dbReference type="SMART" id="SM01237"/>
    </source>
</evidence>
<feature type="compositionally biased region" description="Basic and acidic residues" evidence="1">
    <location>
        <begin position="177"/>
        <end position="188"/>
    </location>
</feature>
<keyword evidence="4" id="KW-1185">Reference proteome</keyword>
<feature type="compositionally biased region" description="Low complexity" evidence="1">
    <location>
        <begin position="127"/>
        <end position="143"/>
    </location>
</feature>
<feature type="domain" description="Islet cell autoantigen Ica1 C-terminal" evidence="2">
    <location>
        <begin position="3"/>
        <end position="187"/>
    </location>
</feature>
<feature type="compositionally biased region" description="Basic and acidic residues" evidence="1">
    <location>
        <begin position="144"/>
        <end position="156"/>
    </location>
</feature>
<proteinExistence type="predicted"/>
<dbReference type="PANTHER" id="PTHR10164:SF4">
    <property type="entry name" value="GH23156P"/>
    <property type="match status" value="1"/>
</dbReference>
<dbReference type="GO" id="GO:0005794">
    <property type="term" value="C:Golgi apparatus"/>
    <property type="evidence" value="ECO:0007669"/>
    <property type="project" value="TreeGrafter"/>
</dbReference>
<dbReference type="GO" id="GO:0051049">
    <property type="term" value="P:regulation of transport"/>
    <property type="evidence" value="ECO:0007669"/>
    <property type="project" value="TreeGrafter"/>
</dbReference>
<accession>A0AAD9J802</accession>
<comment type="caution">
    <text evidence="3">The sequence shown here is derived from an EMBL/GenBank/DDBJ whole genome shotgun (WGS) entry which is preliminary data.</text>
</comment>
<dbReference type="EMBL" id="JAODUP010000546">
    <property type="protein sequence ID" value="KAK2147585.1"/>
    <property type="molecule type" value="Genomic_DNA"/>
</dbReference>
<feature type="region of interest" description="Disordered" evidence="1">
    <location>
        <begin position="169"/>
        <end position="188"/>
    </location>
</feature>